<evidence type="ECO:0000256" key="2">
    <source>
        <dbReference type="ARBA" id="ARBA00005658"/>
    </source>
</evidence>
<dbReference type="NCBIfam" id="TIGR00842">
    <property type="entry name" value="bcct"/>
    <property type="match status" value="1"/>
</dbReference>
<dbReference type="InterPro" id="IPR000060">
    <property type="entry name" value="BCCT_transptr"/>
</dbReference>
<accession>A0A9Q6HQN2</accession>
<dbReference type="PANTHER" id="PTHR30047">
    <property type="entry name" value="HIGH-AFFINITY CHOLINE TRANSPORT PROTEIN-RELATED"/>
    <property type="match status" value="1"/>
</dbReference>
<feature type="transmembrane region" description="Helical" evidence="8">
    <location>
        <begin position="452"/>
        <end position="472"/>
    </location>
</feature>
<evidence type="ECO:0000256" key="4">
    <source>
        <dbReference type="ARBA" id="ARBA00022475"/>
    </source>
</evidence>
<feature type="transmembrane region" description="Helical" evidence="8">
    <location>
        <begin position="478"/>
        <end position="501"/>
    </location>
</feature>
<dbReference type="GeneID" id="93721621"/>
<dbReference type="GO" id="GO:0022857">
    <property type="term" value="F:transmembrane transporter activity"/>
    <property type="evidence" value="ECO:0007669"/>
    <property type="project" value="InterPro"/>
</dbReference>
<feature type="transmembrane region" description="Helical" evidence="8">
    <location>
        <begin position="99"/>
        <end position="118"/>
    </location>
</feature>
<dbReference type="GO" id="GO:0005886">
    <property type="term" value="C:plasma membrane"/>
    <property type="evidence" value="ECO:0007669"/>
    <property type="project" value="UniProtKB-SubCell"/>
</dbReference>
<evidence type="ECO:0000256" key="7">
    <source>
        <dbReference type="ARBA" id="ARBA00023136"/>
    </source>
</evidence>
<feature type="transmembrane region" description="Helical" evidence="8">
    <location>
        <begin position="239"/>
        <end position="261"/>
    </location>
</feature>
<comment type="subcellular location">
    <subcellularLocation>
        <location evidence="1">Cell membrane</location>
        <topology evidence="1">Multi-pass membrane protein</topology>
    </subcellularLocation>
</comment>
<dbReference type="Proteomes" id="UP000241960">
    <property type="component" value="Unassembled WGS sequence"/>
</dbReference>
<proteinExistence type="inferred from homology"/>
<evidence type="ECO:0000256" key="3">
    <source>
        <dbReference type="ARBA" id="ARBA00022448"/>
    </source>
</evidence>
<keyword evidence="4" id="KW-1003">Cell membrane</keyword>
<reference evidence="9 10" key="1">
    <citation type="journal article" date="2016" name="Front. Microbiol.">
        <title>Comprehensive Phylogenetic Analysis of Bovine Non-aureus Staphylococci Species Based on Whole-Genome Sequencing.</title>
        <authorList>
            <person name="Naushad S."/>
            <person name="Barkema H.W."/>
            <person name="Luby C."/>
            <person name="Condas L.A."/>
            <person name="Nobrega D.B."/>
            <person name="Carson D.A."/>
            <person name="De Buck J."/>
        </authorList>
    </citation>
    <scope>NUCLEOTIDE SEQUENCE [LARGE SCALE GENOMIC DNA]</scope>
    <source>
        <strain evidence="9 10">SNUC 1231</strain>
    </source>
</reference>
<dbReference type="EMBL" id="PZFQ01000008">
    <property type="protein sequence ID" value="PTI76688.1"/>
    <property type="molecule type" value="Genomic_DNA"/>
</dbReference>
<dbReference type="Pfam" id="PF02028">
    <property type="entry name" value="BCCT"/>
    <property type="match status" value="1"/>
</dbReference>
<feature type="transmembrane region" description="Helical" evidence="8">
    <location>
        <begin position="414"/>
        <end position="440"/>
    </location>
</feature>
<dbReference type="AlphaFoldDB" id="A0A9Q6HQN2"/>
<evidence type="ECO:0000313" key="9">
    <source>
        <dbReference type="EMBL" id="PTI76688.1"/>
    </source>
</evidence>
<feature type="transmembrane region" description="Helical" evidence="8">
    <location>
        <begin position="361"/>
        <end position="386"/>
    </location>
</feature>
<evidence type="ECO:0000256" key="5">
    <source>
        <dbReference type="ARBA" id="ARBA00022692"/>
    </source>
</evidence>
<comment type="similarity">
    <text evidence="2">Belongs to the BCCT transporter (TC 2.A.15) family.</text>
</comment>
<keyword evidence="7 8" id="KW-0472">Membrane</keyword>
<sequence>MSILKCHKRVKGDNVNIIKYNFVFITSISICVVFIIFGALFTRQFEAITTALTNSISIQFSWYYLILVVIFLILCLILLCSKYSNITLGQEGEQPEFSLVSWFSMLFCAGMGMGLVFWTTTEPISDAFLLSPEHKEGSKGAIEAALQYSFFHWGIHAWAVYCMVALIFAYFSFHKGYPGLVSAMLKPLLGEGNLQKYVGNLSDILAVIATVTGVAATLGFGTAQINKGLNFLFNVPSNLFIQTLIIILATIIFTISAWSGINKGIKHLSNINMILAIMILIAVFTVGPTLYILNMFTNSLGNYLSHFIEMSFKLSTNSEDKQFSWMKNWTIFYWAWWISWSPFVGIFIARISKGRTIKSFILGVLLVPSMICFIFFAVFGASAIYLQENHIAKISKFDTETATFGVLEHYPMGFILSILTIIVVAIFFITSADSATYVLGMLTSKGSITPSGIVKVSWGIILALFAIIMFYTGGLQSIQNLMIITALPFSVIIILMIFSFFKVLRNDNKEM</sequence>
<dbReference type="PROSITE" id="PS01303">
    <property type="entry name" value="BCCT"/>
    <property type="match status" value="1"/>
</dbReference>
<comment type="caution">
    <text evidence="9">The sequence shown here is derived from an EMBL/GenBank/DDBJ whole genome shotgun (WGS) entry which is preliminary data.</text>
</comment>
<organism evidence="9 10">
    <name type="scientific">Staphylococcus succinus</name>
    <dbReference type="NCBI Taxonomy" id="61015"/>
    <lineage>
        <taxon>Bacteria</taxon>
        <taxon>Bacillati</taxon>
        <taxon>Bacillota</taxon>
        <taxon>Bacilli</taxon>
        <taxon>Bacillales</taxon>
        <taxon>Staphylococcaceae</taxon>
        <taxon>Staphylococcus</taxon>
    </lineage>
</organism>
<dbReference type="RefSeq" id="WP_103356924.1">
    <property type="nucleotide sequence ID" value="NZ_CP118976.1"/>
</dbReference>
<keyword evidence="5 8" id="KW-0812">Transmembrane</keyword>
<feature type="transmembrane region" description="Helical" evidence="8">
    <location>
        <begin position="20"/>
        <end position="41"/>
    </location>
</feature>
<dbReference type="InterPro" id="IPR018093">
    <property type="entry name" value="BCCT_CS"/>
</dbReference>
<feature type="transmembrane region" description="Helical" evidence="8">
    <location>
        <begin position="155"/>
        <end position="173"/>
    </location>
</feature>
<dbReference type="PANTHER" id="PTHR30047:SF7">
    <property type="entry name" value="HIGH-AFFINITY CHOLINE TRANSPORT PROTEIN"/>
    <property type="match status" value="1"/>
</dbReference>
<feature type="transmembrane region" description="Helical" evidence="8">
    <location>
        <begin position="194"/>
        <end position="219"/>
    </location>
</feature>
<keyword evidence="6 8" id="KW-1133">Transmembrane helix</keyword>
<keyword evidence="3" id="KW-0813">Transport</keyword>
<evidence type="ECO:0000256" key="1">
    <source>
        <dbReference type="ARBA" id="ARBA00004651"/>
    </source>
</evidence>
<feature type="transmembrane region" description="Helical" evidence="8">
    <location>
        <begin position="331"/>
        <end position="349"/>
    </location>
</feature>
<feature type="transmembrane region" description="Helical" evidence="8">
    <location>
        <begin position="273"/>
        <end position="293"/>
    </location>
</feature>
<protein>
    <submittedName>
        <fullName evidence="9">BCCT family transporter</fullName>
    </submittedName>
</protein>
<gene>
    <name evidence="9" type="ORF">BU058_03470</name>
</gene>
<evidence type="ECO:0000313" key="10">
    <source>
        <dbReference type="Proteomes" id="UP000241960"/>
    </source>
</evidence>
<evidence type="ECO:0000256" key="6">
    <source>
        <dbReference type="ARBA" id="ARBA00022989"/>
    </source>
</evidence>
<feature type="transmembrane region" description="Helical" evidence="8">
    <location>
        <begin position="61"/>
        <end position="79"/>
    </location>
</feature>
<name>A0A9Q6HQN2_9STAP</name>
<evidence type="ECO:0000256" key="8">
    <source>
        <dbReference type="SAM" id="Phobius"/>
    </source>
</evidence>